<proteinExistence type="predicted"/>
<dbReference type="InterPro" id="IPR006553">
    <property type="entry name" value="Leu-rich_rpt_Cys-con_subtyp"/>
</dbReference>
<feature type="region of interest" description="Disordered" evidence="1">
    <location>
        <begin position="286"/>
        <end position="322"/>
    </location>
</feature>
<evidence type="ECO:0000313" key="2">
    <source>
        <dbReference type="EMBL" id="KVI01182.1"/>
    </source>
</evidence>
<sequence length="934" mass="103025">MALWREFHQSSSKTLTVFHLSTLFSHHFHLQLKTSTDMTLLRSREVVSVTQKDLSPTSGVEIQPLTPVKEVEPTNKSSFQTTPSLVPASHNPGSVATTASGSISNQGLRRSARLSSKSPSYNVGFTTKRKLVDLQTGQHPSGINASGLFRVDGNGKVSGASRSRVRNVGVSRELLDTADDCEANRMLLSDLGTEQYDEEEVQSVRKLKSPRLPSVDVQVMDSESVQEDDAGKGCLKLRSGKELLKPAVKHVADDKKLSAPEDNRETREIESDAVVNRVEQGSLTIEPKRGSRGNINGSEKAWKRSSREDKKKGALVDGDGHEESGLEKKIKMISGEESETRSKATIGEEMDIDLVNGVDDTVKRDISRLRMKEKGKGKVVEIDSSSNCSEMVDSHVKSKEASLMDSTVAETVSMEMAAIERAATSTSARRGNMERFKNVAKRNASRFAYFSAQEEEDDPIVDEVELELPQMEANDEVEDWPGPFSTAMKIIKDRAANMPAQQKILTLDKSHSVPLIWVPKEKQQNDRPKKVAPSLQELCMTIIAENVDAIISLENVPDVLRHKLTHLLCDCRKMNTHFFDLLASGSPSEIRIKDCSWLNEEQFTKTFERSDTSNLKVLQLDQCGRCLPDYVLFTTLAHLPSKFSALTNISLKGACRLSDAGLSALVASAPALRSINLGCCSLLTSDGIIDLADKLGPILKELYIDECFGIDATRILPALLKLEHLEVLSISRFEMVNDSFIRQFVAVRGEKMKELVLADCTKLTDKSLKAIAESCPGLCAIDLTNLSKLTDISIEHLANGCQTIQTMKFCRNAFSDEAVAAYVEACGEPLKELSLNHVDEVGHHTALSLAKHARNLLTLDLSWCRNMTNEALGLIVDSCISLKMVKLFGCTQITNVFIDGHSNEEVRVTGLRGSQILKNTQVHDHSFPLRYSSV</sequence>
<dbReference type="SUPFAM" id="SSF52047">
    <property type="entry name" value="RNI-like"/>
    <property type="match status" value="1"/>
</dbReference>
<dbReference type="Gramene" id="KVI01182">
    <property type="protein sequence ID" value="KVI01182"/>
    <property type="gene ID" value="Ccrd_020579"/>
</dbReference>
<feature type="compositionally biased region" description="Polar residues" evidence="1">
    <location>
        <begin position="91"/>
        <end position="120"/>
    </location>
</feature>
<accession>A0A103Y292</accession>
<dbReference type="AlphaFoldDB" id="A0A103Y292"/>
<dbReference type="PANTHER" id="PTHR13318:SF101">
    <property type="entry name" value="F-BOX_LRR PROTEIN"/>
    <property type="match status" value="1"/>
</dbReference>
<dbReference type="Proteomes" id="UP000243975">
    <property type="component" value="Unassembled WGS sequence"/>
</dbReference>
<organism evidence="2 3">
    <name type="scientific">Cynara cardunculus var. scolymus</name>
    <name type="common">Globe artichoke</name>
    <name type="synonym">Cynara scolymus</name>
    <dbReference type="NCBI Taxonomy" id="59895"/>
    <lineage>
        <taxon>Eukaryota</taxon>
        <taxon>Viridiplantae</taxon>
        <taxon>Streptophyta</taxon>
        <taxon>Embryophyta</taxon>
        <taxon>Tracheophyta</taxon>
        <taxon>Spermatophyta</taxon>
        <taxon>Magnoliopsida</taxon>
        <taxon>eudicotyledons</taxon>
        <taxon>Gunneridae</taxon>
        <taxon>Pentapetalae</taxon>
        <taxon>asterids</taxon>
        <taxon>campanulids</taxon>
        <taxon>Asterales</taxon>
        <taxon>Asteraceae</taxon>
        <taxon>Carduoideae</taxon>
        <taxon>Cardueae</taxon>
        <taxon>Carduinae</taxon>
        <taxon>Cynara</taxon>
    </lineage>
</organism>
<feature type="region of interest" description="Disordered" evidence="1">
    <location>
        <begin position="52"/>
        <end position="120"/>
    </location>
</feature>
<dbReference type="GO" id="GO:0006289">
    <property type="term" value="P:nucleotide-excision repair"/>
    <property type="evidence" value="ECO:0007669"/>
    <property type="project" value="EnsemblPlants"/>
</dbReference>
<dbReference type="InterPro" id="IPR032675">
    <property type="entry name" value="LRR_dom_sf"/>
</dbReference>
<gene>
    <name evidence="2" type="ORF">Ccrd_020579</name>
</gene>
<evidence type="ECO:0000256" key="1">
    <source>
        <dbReference type="SAM" id="MobiDB-lite"/>
    </source>
</evidence>
<evidence type="ECO:0000313" key="3">
    <source>
        <dbReference type="Proteomes" id="UP000243975"/>
    </source>
</evidence>
<dbReference type="PANTHER" id="PTHR13318">
    <property type="entry name" value="PARTNER OF PAIRED, ISOFORM B-RELATED"/>
    <property type="match status" value="1"/>
</dbReference>
<keyword evidence="3" id="KW-1185">Reference proteome</keyword>
<comment type="caution">
    <text evidence="2">The sequence shown here is derived from an EMBL/GenBank/DDBJ whole genome shotgun (WGS) entry which is preliminary data.</text>
</comment>
<feature type="compositionally biased region" description="Basic and acidic residues" evidence="1">
    <location>
        <begin position="300"/>
        <end position="322"/>
    </location>
</feature>
<dbReference type="GO" id="GO:0019005">
    <property type="term" value="C:SCF ubiquitin ligase complex"/>
    <property type="evidence" value="ECO:0007669"/>
    <property type="project" value="TreeGrafter"/>
</dbReference>
<protein>
    <submittedName>
        <fullName evidence="2">Leucine-rich repeat, cysteine-containing subtype</fullName>
    </submittedName>
</protein>
<dbReference type="GO" id="GO:0031146">
    <property type="term" value="P:SCF-dependent proteasomal ubiquitin-dependent protein catabolic process"/>
    <property type="evidence" value="ECO:0007669"/>
    <property type="project" value="TreeGrafter"/>
</dbReference>
<dbReference type="EMBL" id="LEKV01003126">
    <property type="protein sequence ID" value="KVI01182.1"/>
    <property type="molecule type" value="Genomic_DNA"/>
</dbReference>
<reference evidence="2 3" key="1">
    <citation type="journal article" date="2016" name="Sci. Rep.">
        <title>The genome sequence of the outbreeding globe artichoke constructed de novo incorporating a phase-aware low-pass sequencing strategy of F1 progeny.</title>
        <authorList>
            <person name="Scaglione D."/>
            <person name="Reyes-Chin-Wo S."/>
            <person name="Acquadro A."/>
            <person name="Froenicke L."/>
            <person name="Portis E."/>
            <person name="Beitel C."/>
            <person name="Tirone M."/>
            <person name="Mauro R."/>
            <person name="Lo Monaco A."/>
            <person name="Mauromicale G."/>
            <person name="Faccioli P."/>
            <person name="Cattivelli L."/>
            <person name="Rieseberg L."/>
            <person name="Michelmore R."/>
            <person name="Lanteri S."/>
        </authorList>
    </citation>
    <scope>NUCLEOTIDE SEQUENCE [LARGE SCALE GENOMIC DNA]</scope>
    <source>
        <strain evidence="2">2C</strain>
    </source>
</reference>
<name>A0A103Y292_CYNCS</name>
<dbReference type="SMART" id="SM00367">
    <property type="entry name" value="LRR_CC"/>
    <property type="match status" value="6"/>
</dbReference>
<dbReference type="GO" id="GO:0010225">
    <property type="term" value="P:response to UV-C"/>
    <property type="evidence" value="ECO:0007669"/>
    <property type="project" value="EnsemblPlants"/>
</dbReference>
<dbReference type="Gene3D" id="3.80.10.10">
    <property type="entry name" value="Ribonuclease Inhibitor"/>
    <property type="match status" value="3"/>
</dbReference>
<feature type="compositionally biased region" description="Polar residues" evidence="1">
    <location>
        <begin position="74"/>
        <end position="84"/>
    </location>
</feature>